<dbReference type="GO" id="GO:0042802">
    <property type="term" value="F:identical protein binding"/>
    <property type="evidence" value="ECO:0007669"/>
    <property type="project" value="InterPro"/>
</dbReference>
<feature type="compositionally biased region" description="Basic and acidic residues" evidence="1">
    <location>
        <begin position="1"/>
        <end position="12"/>
    </location>
</feature>
<dbReference type="Pfam" id="PF07721">
    <property type="entry name" value="TPR_4"/>
    <property type="match status" value="1"/>
</dbReference>
<evidence type="ECO:0000259" key="2">
    <source>
        <dbReference type="Pfam" id="PF01048"/>
    </source>
</evidence>
<dbReference type="InterPro" id="IPR019734">
    <property type="entry name" value="TPR_rpt"/>
</dbReference>
<dbReference type="InterPro" id="IPR053137">
    <property type="entry name" value="NLR-like"/>
</dbReference>
<keyword evidence="4" id="KW-1185">Reference proteome</keyword>
<dbReference type="Pfam" id="PF13374">
    <property type="entry name" value="TPR_10"/>
    <property type="match status" value="1"/>
</dbReference>
<dbReference type="Pfam" id="PF01048">
    <property type="entry name" value="PNP_UDP_1"/>
    <property type="match status" value="1"/>
</dbReference>
<sequence>MSTPFRPEKNPDTHNIWPSSSPQTQPAIRPPRDRSDFRIILICALPLEAESVQATFDHCWDDEGKRYGKASGDPNEYTTGMIGEHNVVLAHMPGMGTTSAAAVSAARVSFPSIVLAIVVGICGAAPFGNNHQEILLGDVVISKALVQYDFGRQHPGGFERKTDVQASIGRPSPELRAIQARLATTQHKQRMRRNLTRYLQEIQQTLPGTVCPGREYDVLYRSSYIHQHHPSANCQKCSEVGEICEVALHANCDDLGCQANMREERKRMAGPSTIDPEIHFGIVASGNAVIRSGEYRDQLVKAEGVIGFEMEGVGVWDYFPTIIIKGVCDYADSHKQKGWQSYAAAAAAACTKAFLKEWDAASTVKERDVASHQKFHWLVPFERNRDFVDRTSIMDELLHLIPPEMEMDCCQRTVIEGLGGTGKTQIALEAAFRIRDQYPSCSIFWVPTVDMTSLENAYREIGRKLLVPGLEESGADVKFLVKNAMSDGGCGTWLLIVDNADDVELLFRSNSLGDYLPSSPLGSILFTTRNHEVAAELDIPSRNVIAAGELSDTEAIQLLQTNLKKTQLGDNKSTKALLKLLTNLPLAIKQASAYMARTSMSVNKYLLHCQAGDERLIRLLSHQTEYKGRYKGMNSAIASTWLISFTQVQRDKPLAARILRGICFFVEKDIPYSLCLDRKDELEFDEAIGVLKAYAFVSEREDGYSFDIHRLVQLAMRSWLQEEKEQEYWMKQTVQQLSKRCPYPTQANKNLWQRYLPHILSALQFYEKKIGDLLGIEVLVGVAQFYGIVGNYAEQESICRHFLQMGKTPQESNSEVLLDVKHLLGQALLDQGKYVEARQIFGETVDQERSLFGEEDRKTLSSTIRFAEALHFCGEPVEAEKILRKTLSRCEALFGKSDSYTLRCMRRLGEQLYFQRRYEESEKMIRDALSQVGSVPRDDLSGLSVTRTLLQLGQSLEGLRRFEEAEKLFREGVDRYEMVLGERHPETLTAKLSLAQVCRDQGKYREAEQLYRNQIPLLRDLYGDEHRRTLRAISGLAGTLRELEEYQESADLYREELRLCKMIYGENHKAKPWARHGLIYVLKKQAKLEEAEQIYSEMDADTRTAYDHRFSRSSGS</sequence>
<evidence type="ECO:0000313" key="3">
    <source>
        <dbReference type="EMBL" id="KAK5057840.1"/>
    </source>
</evidence>
<dbReference type="GO" id="GO:0003824">
    <property type="term" value="F:catalytic activity"/>
    <property type="evidence" value="ECO:0007669"/>
    <property type="project" value="InterPro"/>
</dbReference>
<dbReference type="InterPro" id="IPR011990">
    <property type="entry name" value="TPR-like_helical_dom_sf"/>
</dbReference>
<dbReference type="RefSeq" id="XP_064708958.1">
    <property type="nucleotide sequence ID" value="XM_064855369.1"/>
</dbReference>
<evidence type="ECO:0000313" key="4">
    <source>
        <dbReference type="Proteomes" id="UP001358417"/>
    </source>
</evidence>
<dbReference type="Gene3D" id="3.40.50.300">
    <property type="entry name" value="P-loop containing nucleotide triphosphate hydrolases"/>
    <property type="match status" value="1"/>
</dbReference>
<organism evidence="3 4">
    <name type="scientific">Exophiala bonariae</name>
    <dbReference type="NCBI Taxonomy" id="1690606"/>
    <lineage>
        <taxon>Eukaryota</taxon>
        <taxon>Fungi</taxon>
        <taxon>Dikarya</taxon>
        <taxon>Ascomycota</taxon>
        <taxon>Pezizomycotina</taxon>
        <taxon>Eurotiomycetes</taxon>
        <taxon>Chaetothyriomycetidae</taxon>
        <taxon>Chaetothyriales</taxon>
        <taxon>Herpotrichiellaceae</taxon>
        <taxon>Exophiala</taxon>
    </lineage>
</organism>
<dbReference type="PANTHER" id="PTHR46082:SF6">
    <property type="entry name" value="AAA+ ATPASE DOMAIN-CONTAINING PROTEIN-RELATED"/>
    <property type="match status" value="1"/>
</dbReference>
<comment type="caution">
    <text evidence="3">The sequence shown here is derived from an EMBL/GenBank/DDBJ whole genome shotgun (WGS) entry which is preliminary data.</text>
</comment>
<dbReference type="Pfam" id="PF13424">
    <property type="entry name" value="TPR_12"/>
    <property type="match status" value="2"/>
</dbReference>
<dbReference type="GO" id="GO:0043531">
    <property type="term" value="F:ADP binding"/>
    <property type="evidence" value="ECO:0007669"/>
    <property type="project" value="InterPro"/>
</dbReference>
<feature type="domain" description="Nucleoside phosphorylase" evidence="2">
    <location>
        <begin position="38"/>
        <end position="177"/>
    </location>
</feature>
<evidence type="ECO:0000256" key="1">
    <source>
        <dbReference type="SAM" id="MobiDB-lite"/>
    </source>
</evidence>
<dbReference type="InterPro" id="IPR000845">
    <property type="entry name" value="Nucleoside_phosphorylase_d"/>
</dbReference>
<proteinExistence type="predicted"/>
<dbReference type="PANTHER" id="PTHR46082">
    <property type="entry name" value="ATP/GTP-BINDING PROTEIN-RELATED"/>
    <property type="match status" value="1"/>
</dbReference>
<dbReference type="SUPFAM" id="SSF52540">
    <property type="entry name" value="P-loop containing nucleoside triphosphate hydrolases"/>
    <property type="match status" value="1"/>
</dbReference>
<dbReference type="Gene3D" id="3.40.50.1580">
    <property type="entry name" value="Nucleoside phosphorylase domain"/>
    <property type="match status" value="1"/>
</dbReference>
<dbReference type="InterPro" id="IPR027417">
    <property type="entry name" value="P-loop_NTPase"/>
</dbReference>
<dbReference type="SUPFAM" id="SSF53167">
    <property type="entry name" value="Purine and uridine phosphorylases"/>
    <property type="match status" value="1"/>
</dbReference>
<dbReference type="SMART" id="SM00028">
    <property type="entry name" value="TPR"/>
    <property type="match status" value="5"/>
</dbReference>
<dbReference type="GeneID" id="89979991"/>
<dbReference type="Gene3D" id="1.25.40.10">
    <property type="entry name" value="Tetratricopeptide repeat domain"/>
    <property type="match status" value="2"/>
</dbReference>
<dbReference type="Proteomes" id="UP001358417">
    <property type="component" value="Unassembled WGS sequence"/>
</dbReference>
<protein>
    <recommendedName>
        <fullName evidence="2">Nucleoside phosphorylase domain-containing protein</fullName>
    </recommendedName>
</protein>
<feature type="region of interest" description="Disordered" evidence="1">
    <location>
        <begin position="1"/>
        <end position="31"/>
    </location>
</feature>
<name>A0AAV9NH43_9EURO</name>
<accession>A0AAV9NH43</accession>
<dbReference type="AlphaFoldDB" id="A0AAV9NH43"/>
<dbReference type="GO" id="GO:0009116">
    <property type="term" value="P:nucleoside metabolic process"/>
    <property type="evidence" value="ECO:0007669"/>
    <property type="project" value="InterPro"/>
</dbReference>
<dbReference type="EMBL" id="JAVRRD010000006">
    <property type="protein sequence ID" value="KAK5057840.1"/>
    <property type="molecule type" value="Genomic_DNA"/>
</dbReference>
<dbReference type="SUPFAM" id="SSF48452">
    <property type="entry name" value="TPR-like"/>
    <property type="match status" value="2"/>
</dbReference>
<dbReference type="NCBIfam" id="NF040586">
    <property type="entry name" value="FxSxx_TPR"/>
    <property type="match status" value="1"/>
</dbReference>
<gene>
    <name evidence="3" type="ORF">LTR84_011841</name>
</gene>
<feature type="compositionally biased region" description="Polar residues" evidence="1">
    <location>
        <begin position="16"/>
        <end position="26"/>
    </location>
</feature>
<dbReference type="InterPro" id="IPR035994">
    <property type="entry name" value="Nucleoside_phosphorylase_sf"/>
</dbReference>
<dbReference type="InterPro" id="IPR011717">
    <property type="entry name" value="TPR-4"/>
</dbReference>
<reference evidence="3 4" key="1">
    <citation type="submission" date="2023-08" db="EMBL/GenBank/DDBJ databases">
        <title>Black Yeasts Isolated from many extreme environments.</title>
        <authorList>
            <person name="Coleine C."/>
            <person name="Stajich J.E."/>
            <person name="Selbmann L."/>
        </authorList>
    </citation>
    <scope>NUCLEOTIDE SEQUENCE [LARGE SCALE GENOMIC DNA]</scope>
    <source>
        <strain evidence="3 4">CCFEE 5792</strain>
    </source>
</reference>